<dbReference type="KEGG" id="vg:80397156"/>
<evidence type="ECO:0000256" key="7">
    <source>
        <dbReference type="ARBA" id="ARBA00030248"/>
    </source>
</evidence>
<proteinExistence type="predicted"/>
<protein>
    <recommendedName>
        <fullName evidence="1">RNA-directed RNA polymerase</fullName>
        <ecNumber evidence="1">2.7.7.48</ecNumber>
    </recommendedName>
    <alternativeName>
        <fullName evidence="7">RNA replicase beta chain</fullName>
    </alternativeName>
</protein>
<evidence type="ECO:0000256" key="8">
    <source>
        <dbReference type="ARBA" id="ARBA00048744"/>
    </source>
</evidence>
<keyword evidence="9" id="KW-0479">Metal-binding</keyword>
<sequence>MANMSALWDHVLDDLSEHFCGGLHGWEINRKDFTVREPVGCSIQQFAAASLLRSIVKKFKDEIDQASADTAAFEKFLEANQRCKDFKATADMLGPYDEVALGEFRQAVYEFFTPEGYSLLDVGNILAYPDYGPGSSPNTRATSFLDKAGHSELSAGSEFIRDLYDLWIRENPLRLDAELCRSLKCGTPPIIKATTITPVPKTAKISRLVKPEPPLSMFFQKSVQKILEDRLLSYFGIDLAVQPSLNAKLAQIGSFTGSYATIDLSSASDCLSVRLCQEVIPASSYMWLNKLRTGQGILPDGSVVELHMMATMGNAFCFPLQTALFACVVKAAYRALGVPFESRSSRVAYVKDASGEAAALVRTTKDKNWGVFGDDIIVAEEAFGLVSRLLNYLGFILNTEKTFHGRHEPFRESCGSDFFYGVNVRGVYCKTLRHKQEVYSLINSLTEWSARHGILLKGTILWLTTKVRRIEIPPWENPDAGIRMPLSCIQTRNVFRAIRPDRHGRHYQGSYLYKRYVPESDDIDVTDECSEECKSLYWNSSAVFLAAVKGSLTGGKVSLKMYETPYKLRIGVAPSWDYTVPGTGLHEVWSAWEQVAKGLF</sequence>
<dbReference type="GO" id="GO:0003968">
    <property type="term" value="F:RNA-directed RNA polymerase activity"/>
    <property type="evidence" value="ECO:0007669"/>
    <property type="project" value="UniProtKB-KW"/>
</dbReference>
<comment type="catalytic activity">
    <reaction evidence="8">
        <text>RNA(n) + a ribonucleoside 5'-triphosphate = RNA(n+1) + diphosphate</text>
        <dbReference type="Rhea" id="RHEA:21248"/>
        <dbReference type="Rhea" id="RHEA-COMP:14527"/>
        <dbReference type="Rhea" id="RHEA-COMP:17342"/>
        <dbReference type="ChEBI" id="CHEBI:33019"/>
        <dbReference type="ChEBI" id="CHEBI:61557"/>
        <dbReference type="ChEBI" id="CHEBI:140395"/>
        <dbReference type="EC" id="2.7.7.48"/>
    </reaction>
</comment>
<feature type="binding site" evidence="9">
    <location>
        <position position="263"/>
    </location>
    <ligand>
        <name>Mg(2+)</name>
        <dbReference type="ChEBI" id="CHEBI:18420"/>
        <label>2</label>
    </ligand>
</feature>
<dbReference type="InterPro" id="IPR007096">
    <property type="entry name" value="RNA-dir_Rpol_cat_phage"/>
</dbReference>
<accession>A0A8S5L287</accession>
<evidence type="ECO:0000313" key="12">
    <source>
        <dbReference type="Proteomes" id="UP000682421"/>
    </source>
</evidence>
<feature type="domain" description="RdRp catalytic" evidence="10">
    <location>
        <begin position="248"/>
        <end position="406"/>
    </location>
</feature>
<dbReference type="GO" id="GO:0000166">
    <property type="term" value="F:nucleotide binding"/>
    <property type="evidence" value="ECO:0007669"/>
    <property type="project" value="UniProtKB-KW"/>
</dbReference>
<dbReference type="PROSITE" id="PS50522">
    <property type="entry name" value="RDRP_PHAGE"/>
    <property type="match status" value="1"/>
</dbReference>
<dbReference type="Proteomes" id="UP000682421">
    <property type="component" value="Segment"/>
</dbReference>
<dbReference type="Pfam" id="PF03431">
    <property type="entry name" value="RNA_replicase_B"/>
    <property type="match status" value="2"/>
</dbReference>
<evidence type="ECO:0000259" key="10">
    <source>
        <dbReference type="PROSITE" id="PS50522"/>
    </source>
</evidence>
<dbReference type="SUPFAM" id="SSF56672">
    <property type="entry name" value="DNA/RNA polymerases"/>
    <property type="match status" value="1"/>
</dbReference>
<dbReference type="GO" id="GO:0046872">
    <property type="term" value="F:metal ion binding"/>
    <property type="evidence" value="ECO:0007669"/>
    <property type="project" value="UniProtKB-KW"/>
</dbReference>
<keyword evidence="9" id="KW-0460">Magnesium</keyword>
<gene>
    <name evidence="11" type="primary">SRR7976357_1_3</name>
</gene>
<dbReference type="GO" id="GO:0039694">
    <property type="term" value="P:viral RNA genome replication"/>
    <property type="evidence" value="ECO:0007669"/>
    <property type="project" value="InterPro"/>
</dbReference>
<reference evidence="11" key="1">
    <citation type="submission" date="2020-09" db="EMBL/GenBank/DDBJ databases">
        <title>Leviviricetes taxonomy.</title>
        <authorList>
            <person name="Stockdale S.R."/>
            <person name="Callanan J."/>
            <person name="Adriaenssens E.M."/>
            <person name="Kuhn J.H."/>
            <person name="Rumnieks J."/>
            <person name="Shkoporov A."/>
            <person name="Draper L.A."/>
            <person name="Ross P."/>
            <person name="Hill C."/>
        </authorList>
    </citation>
    <scope>NUCLEOTIDE SEQUENCE</scope>
</reference>
<dbReference type="RefSeq" id="YP_010768927.1">
    <property type="nucleotide sequence ID" value="NC_073829.1"/>
</dbReference>
<dbReference type="InterPro" id="IPR043502">
    <property type="entry name" value="DNA/RNA_pol_sf"/>
</dbReference>
<name>A0A8S5L287_9VIRU</name>
<feature type="binding site" evidence="9">
    <location>
        <position position="375"/>
    </location>
    <ligand>
        <name>Mg(2+)</name>
        <dbReference type="ChEBI" id="CHEBI:18420"/>
        <label>2</label>
    </ligand>
</feature>
<dbReference type="InterPro" id="IPR005093">
    <property type="entry name" value="RNArep_beta"/>
</dbReference>
<evidence type="ECO:0000256" key="6">
    <source>
        <dbReference type="ARBA" id="ARBA00022953"/>
    </source>
</evidence>
<dbReference type="GeneID" id="80397156"/>
<organism evidence="11 12">
    <name type="scientific">ssRNA phage SRR7976357_1</name>
    <dbReference type="NCBI Taxonomy" id="2786738"/>
    <lineage>
        <taxon>Viruses</taxon>
        <taxon>Riboviria</taxon>
        <taxon>Orthornavirae</taxon>
        <taxon>Lenarviricota</taxon>
        <taxon>Leviviricetes</taxon>
        <taxon>Norzivirales</taxon>
        <taxon>Atkinsviridae</taxon>
        <taxon>Aldormivirus</taxon>
        <taxon>Aldormivirus lutivivens</taxon>
        <taxon>Qeihnovirus lutivivens</taxon>
    </lineage>
</organism>
<dbReference type="EMBL" id="BK013764">
    <property type="protein sequence ID" value="DAD51242.1"/>
    <property type="molecule type" value="Genomic_RNA"/>
</dbReference>
<evidence type="ECO:0000256" key="1">
    <source>
        <dbReference type="ARBA" id="ARBA00012494"/>
    </source>
</evidence>
<evidence type="ECO:0000313" key="11">
    <source>
        <dbReference type="EMBL" id="DAD51242.1"/>
    </source>
</evidence>
<evidence type="ECO:0000256" key="9">
    <source>
        <dbReference type="PIRSR" id="PIRSR605093-1"/>
    </source>
</evidence>
<keyword evidence="3" id="KW-0808">Transferase</keyword>
<comment type="cofactor">
    <cofactor evidence="9">
        <name>Mg(2+)</name>
        <dbReference type="ChEBI" id="CHEBI:18420"/>
    </cofactor>
    <text evidence="9">Binds 2 Mg(2+) per subunit.</text>
</comment>
<dbReference type="EC" id="2.7.7.48" evidence="1"/>
<evidence type="ECO:0000256" key="3">
    <source>
        <dbReference type="ARBA" id="ARBA00022679"/>
    </source>
</evidence>
<keyword evidence="4" id="KW-0548">Nucleotidyltransferase</keyword>
<keyword evidence="12" id="KW-1185">Reference proteome</keyword>
<keyword evidence="6" id="KW-0693">Viral RNA replication</keyword>
<evidence type="ECO:0000256" key="2">
    <source>
        <dbReference type="ARBA" id="ARBA00022484"/>
    </source>
</evidence>
<evidence type="ECO:0000256" key="4">
    <source>
        <dbReference type="ARBA" id="ARBA00022695"/>
    </source>
</evidence>
<keyword evidence="2 11" id="KW-0696">RNA-directed RNA polymerase</keyword>
<feature type="binding site" evidence="9">
    <location>
        <position position="374"/>
    </location>
    <ligand>
        <name>Mg(2+)</name>
        <dbReference type="ChEBI" id="CHEBI:18420"/>
        <label>2</label>
    </ligand>
</feature>
<keyword evidence="5" id="KW-0547">Nucleotide-binding</keyword>
<evidence type="ECO:0000256" key="5">
    <source>
        <dbReference type="ARBA" id="ARBA00022741"/>
    </source>
</evidence>